<dbReference type="InterPro" id="IPR055411">
    <property type="entry name" value="LRR_FXL15/At3g58940/PEG3-like"/>
</dbReference>
<comment type="caution">
    <text evidence="2">The sequence shown here is derived from an EMBL/GenBank/DDBJ whole genome shotgun (WGS) entry which is preliminary data.</text>
</comment>
<evidence type="ECO:0000313" key="2">
    <source>
        <dbReference type="EMBL" id="CAA7062494.1"/>
    </source>
</evidence>
<gene>
    <name evidence="2" type="ORF">MERR_LOCUS49730</name>
</gene>
<protein>
    <recommendedName>
        <fullName evidence="1">FBD domain-containing protein</fullName>
    </recommendedName>
</protein>
<sequence length="406" mass="46928">MDRISQLSDDLLIEILSLVPTKDAVAVSTLSKRWMSLWTLVPRLIFYDYFDEDDEYYYYSSEYFDHKEKHAKRLSRFVSGTLLLHKAAALESFYLKSATECSPSEVGLWVRIAVERFVRDLKIIFYGHHGLVHLPSNFFRCETLETLVLDRLIVSEVPCRCSFGSLKKLQLLSLKYSDDESFSRLTSSCPVLEDLVVETCLSDNVVTFTVNVPSLQSLFVRTQSTWQINIPDYHLFVIHSYSMNQLKVAGYRGKFDVIGDMPKFVKANFQSVCRHDKAVESSCFVKPLCVFDEEVVSLEICTHEYKSTMVVNAFQHSTKLQVLKLVYKPLCVLPRYVPECLLHHLKTFEWRDYEGTKYEKEVAIYILNNARRLVTATIYPLARKHCVFEELEIASRGSRACDLTMG</sequence>
<dbReference type="InterPro" id="IPR032675">
    <property type="entry name" value="LRR_dom_sf"/>
</dbReference>
<dbReference type="InterPro" id="IPR006566">
    <property type="entry name" value="FBD"/>
</dbReference>
<dbReference type="PANTHER" id="PTHR31900">
    <property type="entry name" value="F-BOX/RNI SUPERFAMILY PROTEIN-RELATED"/>
    <property type="match status" value="1"/>
</dbReference>
<feature type="domain" description="FBD" evidence="1">
    <location>
        <begin position="339"/>
        <end position="406"/>
    </location>
</feature>
<dbReference type="AlphaFoldDB" id="A0A6D2L9K4"/>
<dbReference type="SMART" id="SM00579">
    <property type="entry name" value="FBD"/>
    <property type="match status" value="1"/>
</dbReference>
<dbReference type="SUPFAM" id="SSF52058">
    <property type="entry name" value="L domain-like"/>
    <property type="match status" value="1"/>
</dbReference>
<dbReference type="InterPro" id="IPR001810">
    <property type="entry name" value="F-box_dom"/>
</dbReference>
<dbReference type="Pfam" id="PF00646">
    <property type="entry name" value="F-box"/>
    <property type="match status" value="1"/>
</dbReference>
<dbReference type="Proteomes" id="UP000467841">
    <property type="component" value="Unassembled WGS sequence"/>
</dbReference>
<dbReference type="Gene3D" id="3.80.10.10">
    <property type="entry name" value="Ribonuclease Inhibitor"/>
    <property type="match status" value="1"/>
</dbReference>
<reference evidence="2" key="1">
    <citation type="submission" date="2020-01" db="EMBL/GenBank/DDBJ databases">
        <authorList>
            <person name="Mishra B."/>
        </authorList>
    </citation>
    <scope>NUCLEOTIDE SEQUENCE [LARGE SCALE GENOMIC DNA]</scope>
</reference>
<dbReference type="Gene3D" id="1.20.1280.50">
    <property type="match status" value="1"/>
</dbReference>
<organism evidence="2 3">
    <name type="scientific">Microthlaspi erraticum</name>
    <dbReference type="NCBI Taxonomy" id="1685480"/>
    <lineage>
        <taxon>Eukaryota</taxon>
        <taxon>Viridiplantae</taxon>
        <taxon>Streptophyta</taxon>
        <taxon>Embryophyta</taxon>
        <taxon>Tracheophyta</taxon>
        <taxon>Spermatophyta</taxon>
        <taxon>Magnoliopsida</taxon>
        <taxon>eudicotyledons</taxon>
        <taxon>Gunneridae</taxon>
        <taxon>Pentapetalae</taxon>
        <taxon>rosids</taxon>
        <taxon>malvids</taxon>
        <taxon>Brassicales</taxon>
        <taxon>Brassicaceae</taxon>
        <taxon>Coluteocarpeae</taxon>
        <taxon>Microthlaspi</taxon>
    </lineage>
</organism>
<dbReference type="OrthoDB" id="1859887at2759"/>
<dbReference type="CDD" id="cd22160">
    <property type="entry name" value="F-box_AtFBL13-like"/>
    <property type="match status" value="1"/>
</dbReference>
<proteinExistence type="predicted"/>
<dbReference type="Pfam" id="PF08387">
    <property type="entry name" value="FBD"/>
    <property type="match status" value="1"/>
</dbReference>
<evidence type="ECO:0000313" key="3">
    <source>
        <dbReference type="Proteomes" id="UP000467841"/>
    </source>
</evidence>
<dbReference type="Pfam" id="PF24758">
    <property type="entry name" value="LRR_At5g56370"/>
    <property type="match status" value="1"/>
</dbReference>
<dbReference type="PANTHER" id="PTHR31900:SF34">
    <property type="entry name" value="EMB|CAB62440.1-RELATED"/>
    <property type="match status" value="1"/>
</dbReference>
<keyword evidence="3" id="KW-1185">Reference proteome</keyword>
<name>A0A6D2L9K4_9BRAS</name>
<dbReference type="SUPFAM" id="SSF81383">
    <property type="entry name" value="F-box domain"/>
    <property type="match status" value="1"/>
</dbReference>
<evidence type="ECO:0000259" key="1">
    <source>
        <dbReference type="SMART" id="SM00579"/>
    </source>
</evidence>
<dbReference type="EMBL" id="CACVBM020001940">
    <property type="protein sequence ID" value="CAA7062494.1"/>
    <property type="molecule type" value="Genomic_DNA"/>
</dbReference>
<dbReference type="InterPro" id="IPR050232">
    <property type="entry name" value="FBL13/AtMIF1-like"/>
</dbReference>
<dbReference type="InterPro" id="IPR036047">
    <property type="entry name" value="F-box-like_dom_sf"/>
</dbReference>
<dbReference type="InterPro" id="IPR053781">
    <property type="entry name" value="F-box_AtFBL13-like"/>
</dbReference>
<accession>A0A6D2L9K4</accession>